<evidence type="ECO:0000313" key="4">
    <source>
        <dbReference type="Proteomes" id="UP000321570"/>
    </source>
</evidence>
<dbReference type="SUPFAM" id="SSF82895">
    <property type="entry name" value="TSP-1 type 1 repeat"/>
    <property type="match status" value="1"/>
</dbReference>
<dbReference type="Gene3D" id="2.10.25.10">
    <property type="entry name" value="Laminin"/>
    <property type="match status" value="1"/>
</dbReference>
<dbReference type="PROSITE" id="PS00022">
    <property type="entry name" value="EGF_1"/>
    <property type="match status" value="1"/>
</dbReference>
<dbReference type="SUPFAM" id="SSF57196">
    <property type="entry name" value="EGF/Laminin"/>
    <property type="match status" value="1"/>
</dbReference>
<dbReference type="EMBL" id="CABIJS010000077">
    <property type="protein sequence ID" value="VUZ41926.1"/>
    <property type="molecule type" value="Genomic_DNA"/>
</dbReference>
<keyword evidence="1" id="KW-0245">EGF-like domain</keyword>
<dbReference type="InterPro" id="IPR036383">
    <property type="entry name" value="TSP1_rpt_sf"/>
</dbReference>
<evidence type="ECO:0000313" key="3">
    <source>
        <dbReference type="EMBL" id="VUZ41926.1"/>
    </source>
</evidence>
<feature type="disulfide bond" evidence="1">
    <location>
        <begin position="56"/>
        <end position="65"/>
    </location>
</feature>
<feature type="domain" description="EGF-like" evidence="2">
    <location>
        <begin position="28"/>
        <end position="66"/>
    </location>
</feature>
<dbReference type="AlphaFoldDB" id="A0A564Y424"/>
<reference evidence="3 4" key="1">
    <citation type="submission" date="2019-07" db="EMBL/GenBank/DDBJ databases">
        <authorList>
            <person name="Jastrzebski P J."/>
            <person name="Paukszto L."/>
            <person name="Jastrzebski P J."/>
        </authorList>
    </citation>
    <scope>NUCLEOTIDE SEQUENCE [LARGE SCALE GENOMIC DNA]</scope>
    <source>
        <strain evidence="3 4">WMS-il1</strain>
    </source>
</reference>
<gene>
    <name evidence="3" type="ORF">WMSIL1_LOCUS2717</name>
</gene>
<feature type="non-terminal residue" evidence="3">
    <location>
        <position position="1"/>
    </location>
</feature>
<feature type="disulfide bond" evidence="1">
    <location>
        <begin position="37"/>
        <end position="54"/>
    </location>
</feature>
<keyword evidence="1" id="KW-1015">Disulfide bond</keyword>
<name>A0A564Y424_HYMDI</name>
<evidence type="ECO:0000259" key="2">
    <source>
        <dbReference type="PROSITE" id="PS50026"/>
    </source>
</evidence>
<dbReference type="PROSITE" id="PS01186">
    <property type="entry name" value="EGF_2"/>
    <property type="match status" value="1"/>
</dbReference>
<protein>
    <recommendedName>
        <fullName evidence="2">EGF-like domain-containing protein</fullName>
    </recommendedName>
</protein>
<organism evidence="3 4">
    <name type="scientific">Hymenolepis diminuta</name>
    <name type="common">Rat tapeworm</name>
    <dbReference type="NCBI Taxonomy" id="6216"/>
    <lineage>
        <taxon>Eukaryota</taxon>
        <taxon>Metazoa</taxon>
        <taxon>Spiralia</taxon>
        <taxon>Lophotrochozoa</taxon>
        <taxon>Platyhelminthes</taxon>
        <taxon>Cestoda</taxon>
        <taxon>Eucestoda</taxon>
        <taxon>Cyclophyllidea</taxon>
        <taxon>Hymenolepididae</taxon>
        <taxon>Hymenolepis</taxon>
    </lineage>
</organism>
<dbReference type="PROSITE" id="PS50026">
    <property type="entry name" value="EGF_3"/>
    <property type="match status" value="1"/>
</dbReference>
<evidence type="ECO:0000256" key="1">
    <source>
        <dbReference type="PROSITE-ProRule" id="PRU00076"/>
    </source>
</evidence>
<keyword evidence="4" id="KW-1185">Reference proteome</keyword>
<dbReference type="Proteomes" id="UP000321570">
    <property type="component" value="Unassembled WGS sequence"/>
</dbReference>
<dbReference type="InterPro" id="IPR000742">
    <property type="entry name" value="EGF"/>
</dbReference>
<feature type="non-terminal residue" evidence="3">
    <location>
        <position position="108"/>
    </location>
</feature>
<sequence length="108" mass="12232">PGTDTYYCICKPPFSEDITLDYPNCLHQEGSCDSKLCVHGTCVTTPNHRGKAICMCYAGYVGSECDRREEEWSVWSSCKPICGRFRTRTRTRIISSNDRNGAPEKIEQ</sequence>
<accession>A0A564Y424</accession>
<feature type="disulfide bond" evidence="1">
    <location>
        <begin position="32"/>
        <end position="42"/>
    </location>
</feature>
<proteinExistence type="predicted"/>